<dbReference type="InterPro" id="IPR047952">
    <property type="entry name" value="Transpos_IS4"/>
</dbReference>
<reference evidence="6 7" key="1">
    <citation type="submission" date="2018-06" db="EMBL/GenBank/DDBJ databases">
        <title>Complete genome of Desulfovibrio indonesiensis P37SLT.</title>
        <authorList>
            <person name="Crispim J.S."/>
            <person name="Vidigal P.M.P."/>
            <person name="Silva L.C.F."/>
            <person name="Laguardia C.N."/>
            <person name="Araujo L.C."/>
            <person name="Dias R.S."/>
            <person name="Sousa M.P."/>
            <person name="Paula S.O."/>
            <person name="Silva C."/>
        </authorList>
    </citation>
    <scope>NUCLEOTIDE SEQUENCE [LARGE SCALE GENOMIC DNA]</scope>
    <source>
        <strain evidence="6 7">P37SLT</strain>
    </source>
</reference>
<name>A0A7M3MD59_9BACT</name>
<accession>A0A7M3MD59</accession>
<keyword evidence="7" id="KW-1185">Reference proteome</keyword>
<proteinExistence type="inferred from homology"/>
<evidence type="ECO:0000259" key="5">
    <source>
        <dbReference type="Pfam" id="PF01609"/>
    </source>
</evidence>
<dbReference type="RefSeq" id="WP_144303575.1">
    <property type="nucleotide sequence ID" value="NZ_QMIE01000011.1"/>
</dbReference>
<evidence type="ECO:0000313" key="7">
    <source>
        <dbReference type="Proteomes" id="UP000448292"/>
    </source>
</evidence>
<feature type="non-terminal residue" evidence="6">
    <location>
        <position position="162"/>
    </location>
</feature>
<evidence type="ECO:0000313" key="6">
    <source>
        <dbReference type="EMBL" id="TVM16450.1"/>
    </source>
</evidence>
<dbReference type="Pfam" id="PF01609">
    <property type="entry name" value="DDE_Tnp_1"/>
    <property type="match status" value="1"/>
</dbReference>
<dbReference type="InterPro" id="IPR002559">
    <property type="entry name" value="Transposase_11"/>
</dbReference>
<organism evidence="6 7">
    <name type="scientific">Oceanidesulfovibrio indonesiensis</name>
    <dbReference type="NCBI Taxonomy" id="54767"/>
    <lineage>
        <taxon>Bacteria</taxon>
        <taxon>Pseudomonadati</taxon>
        <taxon>Thermodesulfobacteriota</taxon>
        <taxon>Desulfovibrionia</taxon>
        <taxon>Desulfovibrionales</taxon>
        <taxon>Desulfovibrionaceae</taxon>
        <taxon>Oceanidesulfovibrio</taxon>
    </lineage>
</organism>
<feature type="domain" description="Transposase IS4-like" evidence="5">
    <location>
        <begin position="34"/>
        <end position="146"/>
    </location>
</feature>
<evidence type="ECO:0000256" key="3">
    <source>
        <dbReference type="ARBA" id="ARBA00023125"/>
    </source>
</evidence>
<dbReference type="GO" id="GO:0006313">
    <property type="term" value="P:DNA transposition"/>
    <property type="evidence" value="ECO:0007669"/>
    <property type="project" value="InterPro"/>
</dbReference>
<dbReference type="AlphaFoldDB" id="A0A7M3MD59"/>
<comment type="caution">
    <text evidence="6">The sequence shown here is derived from an EMBL/GenBank/DDBJ whole genome shotgun (WGS) entry which is preliminary data.</text>
</comment>
<evidence type="ECO:0000256" key="1">
    <source>
        <dbReference type="ARBA" id="ARBA00010075"/>
    </source>
</evidence>
<dbReference type="InterPro" id="IPR012337">
    <property type="entry name" value="RNaseH-like_sf"/>
</dbReference>
<dbReference type="SUPFAM" id="SSF53098">
    <property type="entry name" value="Ribonuclease H-like"/>
    <property type="match status" value="1"/>
</dbReference>
<keyword evidence="2" id="KW-0815">Transposition</keyword>
<keyword evidence="3" id="KW-0238">DNA-binding</keyword>
<dbReference type="NCBIfam" id="NF033592">
    <property type="entry name" value="transpos_IS4_1"/>
    <property type="match status" value="1"/>
</dbReference>
<sequence length="162" mass="18390">NNRRSAQFFAELFGALYRRCEAISPAHKFRFKNKLFSLDATTIKLCLSAFPWASFRKNRGGIKLHTLLDHDGYIPAFVRVTNARSHEAKLAKTLRLPKGSIVVFDKGYVSYPWFAMLIASGVHFVTRLKKNASYKVIERRPVNKKQGVTSDQIISIATRSGE</sequence>
<dbReference type="PANTHER" id="PTHR33258:SF1">
    <property type="entry name" value="TRANSPOSASE INSL FOR INSERTION SEQUENCE ELEMENT IS186A-RELATED"/>
    <property type="match status" value="1"/>
</dbReference>
<protein>
    <submittedName>
        <fullName evidence="6">IS4 family transposase</fullName>
    </submittedName>
</protein>
<dbReference type="PANTHER" id="PTHR33258">
    <property type="entry name" value="TRANSPOSASE INSL FOR INSERTION SEQUENCE ELEMENT IS186A-RELATED"/>
    <property type="match status" value="1"/>
</dbReference>
<dbReference type="Proteomes" id="UP000448292">
    <property type="component" value="Unassembled WGS sequence"/>
</dbReference>
<evidence type="ECO:0000256" key="2">
    <source>
        <dbReference type="ARBA" id="ARBA00022578"/>
    </source>
</evidence>
<feature type="non-terminal residue" evidence="6">
    <location>
        <position position="1"/>
    </location>
</feature>
<evidence type="ECO:0000256" key="4">
    <source>
        <dbReference type="ARBA" id="ARBA00023172"/>
    </source>
</evidence>
<comment type="similarity">
    <text evidence="1">Belongs to the transposase 11 family.</text>
</comment>
<dbReference type="GO" id="GO:0003677">
    <property type="term" value="F:DNA binding"/>
    <property type="evidence" value="ECO:0007669"/>
    <property type="project" value="UniProtKB-KW"/>
</dbReference>
<dbReference type="GO" id="GO:0004803">
    <property type="term" value="F:transposase activity"/>
    <property type="evidence" value="ECO:0007669"/>
    <property type="project" value="InterPro"/>
</dbReference>
<gene>
    <name evidence="6" type="ORF">DPQ33_11935</name>
</gene>
<dbReference type="EMBL" id="QMIE01000011">
    <property type="protein sequence ID" value="TVM16450.1"/>
    <property type="molecule type" value="Genomic_DNA"/>
</dbReference>
<keyword evidence="4" id="KW-0233">DNA recombination</keyword>
<dbReference type="OrthoDB" id="5412605at2"/>